<protein>
    <recommendedName>
        <fullName evidence="3">Lipoprotein</fullName>
    </recommendedName>
</protein>
<sequence length="283" mass="31367">MKNTYLKSLNWLAIPCLLLFSACQKDNENDPELDTETIEVDMLAQMEFSTADGFAEESVNGDYQLNSQDYQSNGQLSSSAEGFPACATRSFNANTRTLVIDFGTENCVGRDGRSRRGKIIAVFTGQRFKAGSTITITLQDYHVNDNKITGTKTKTYLNSDKMHVAVQKASITTPKGTFNWSADRTIERIAGGGTWQMSDDVYLITGRSEGTNRRGVAFNTIIEKPLKRVMTLPCIRHFVSGKVKTTTERGYTIELDFDPIGGEPCDKIAQLTVNGRSKLIDLQ</sequence>
<accession>A0ABR7XKV6</accession>
<evidence type="ECO:0000313" key="1">
    <source>
        <dbReference type="EMBL" id="MBD1398892.1"/>
    </source>
</evidence>
<dbReference type="EMBL" id="JACXAJ010000012">
    <property type="protein sequence ID" value="MBD1398892.1"/>
    <property type="molecule type" value="Genomic_DNA"/>
</dbReference>
<dbReference type="PROSITE" id="PS51257">
    <property type="entry name" value="PROKAR_LIPOPROTEIN"/>
    <property type="match status" value="1"/>
</dbReference>
<organism evidence="1 2">
    <name type="scientific">Pontibacter aquaedesilientis</name>
    <dbReference type="NCBI Taxonomy" id="2766980"/>
    <lineage>
        <taxon>Bacteria</taxon>
        <taxon>Pseudomonadati</taxon>
        <taxon>Bacteroidota</taxon>
        <taxon>Cytophagia</taxon>
        <taxon>Cytophagales</taxon>
        <taxon>Hymenobacteraceae</taxon>
        <taxon>Pontibacter</taxon>
    </lineage>
</organism>
<dbReference type="RefSeq" id="WP_191185023.1">
    <property type="nucleotide sequence ID" value="NZ_JACXAJ010000012.1"/>
</dbReference>
<gene>
    <name evidence="1" type="ORF">H9Q13_17110</name>
</gene>
<comment type="caution">
    <text evidence="1">The sequence shown here is derived from an EMBL/GenBank/DDBJ whole genome shotgun (WGS) entry which is preliminary data.</text>
</comment>
<proteinExistence type="predicted"/>
<keyword evidence="2" id="KW-1185">Reference proteome</keyword>
<reference evidence="1 2" key="1">
    <citation type="submission" date="2020-09" db="EMBL/GenBank/DDBJ databases">
        <title>Genome sequencing and assembly of Pontibacter sp.</title>
        <authorList>
            <person name="Chhetri G."/>
        </authorList>
    </citation>
    <scope>NUCLEOTIDE SEQUENCE [LARGE SCALE GENOMIC DNA]</scope>
    <source>
        <strain evidence="1 2">JH31</strain>
    </source>
</reference>
<dbReference type="Proteomes" id="UP000625551">
    <property type="component" value="Unassembled WGS sequence"/>
</dbReference>
<evidence type="ECO:0008006" key="3">
    <source>
        <dbReference type="Google" id="ProtNLM"/>
    </source>
</evidence>
<name>A0ABR7XKV6_9BACT</name>
<evidence type="ECO:0000313" key="2">
    <source>
        <dbReference type="Proteomes" id="UP000625551"/>
    </source>
</evidence>